<reference evidence="6 7" key="1">
    <citation type="submission" date="2022-07" db="EMBL/GenBank/DDBJ databases">
        <authorList>
            <person name="Li W.-J."/>
            <person name="Deng Q.-Q."/>
        </authorList>
    </citation>
    <scope>NUCLEOTIDE SEQUENCE [LARGE SCALE GENOMIC DNA]</scope>
    <source>
        <strain evidence="6 7">SYSU M60028</strain>
    </source>
</reference>
<comment type="caution">
    <text evidence="6">The sequence shown here is derived from an EMBL/GenBank/DDBJ whole genome shotgun (WGS) entry which is preliminary data.</text>
</comment>
<keyword evidence="3 5" id="KW-1133">Transmembrane helix</keyword>
<comment type="subcellular location">
    <subcellularLocation>
        <location evidence="1">Endomembrane system</location>
        <topology evidence="1">Multi-pass membrane protein</topology>
    </subcellularLocation>
</comment>
<evidence type="ECO:0000256" key="4">
    <source>
        <dbReference type="ARBA" id="ARBA00023136"/>
    </source>
</evidence>
<dbReference type="InterPro" id="IPR007318">
    <property type="entry name" value="Phopholipid_MeTrfase"/>
</dbReference>
<evidence type="ECO:0000256" key="5">
    <source>
        <dbReference type="SAM" id="Phobius"/>
    </source>
</evidence>
<evidence type="ECO:0000256" key="2">
    <source>
        <dbReference type="ARBA" id="ARBA00022692"/>
    </source>
</evidence>
<protein>
    <submittedName>
        <fullName evidence="6">Isoprenylcysteine carboxylmethyltransferase family protein</fullName>
    </submittedName>
</protein>
<feature type="transmembrane region" description="Helical" evidence="5">
    <location>
        <begin position="49"/>
        <end position="68"/>
    </location>
</feature>
<dbReference type="Pfam" id="PF04191">
    <property type="entry name" value="PEMT"/>
    <property type="match status" value="1"/>
</dbReference>
<accession>A0ABT1LD55</accession>
<organism evidence="6 7">
    <name type="scientific">Alsobacter ponti</name>
    <dbReference type="NCBI Taxonomy" id="2962936"/>
    <lineage>
        <taxon>Bacteria</taxon>
        <taxon>Pseudomonadati</taxon>
        <taxon>Pseudomonadota</taxon>
        <taxon>Alphaproteobacteria</taxon>
        <taxon>Hyphomicrobiales</taxon>
        <taxon>Alsobacteraceae</taxon>
        <taxon>Alsobacter</taxon>
    </lineage>
</organism>
<dbReference type="PANTHER" id="PTHR12714:SF24">
    <property type="entry name" value="SLR1182 PROTEIN"/>
    <property type="match status" value="1"/>
</dbReference>
<dbReference type="Proteomes" id="UP001205890">
    <property type="component" value="Unassembled WGS sequence"/>
</dbReference>
<keyword evidence="4 5" id="KW-0472">Membrane</keyword>
<feature type="transmembrane region" description="Helical" evidence="5">
    <location>
        <begin position="12"/>
        <end position="29"/>
    </location>
</feature>
<keyword evidence="7" id="KW-1185">Reference proteome</keyword>
<evidence type="ECO:0000256" key="3">
    <source>
        <dbReference type="ARBA" id="ARBA00022989"/>
    </source>
</evidence>
<gene>
    <name evidence="6" type="ORF">NK718_10910</name>
</gene>
<dbReference type="RefSeq" id="WP_254741753.1">
    <property type="nucleotide sequence ID" value="NZ_JANCLU010000009.1"/>
</dbReference>
<evidence type="ECO:0000313" key="6">
    <source>
        <dbReference type="EMBL" id="MCP8939026.1"/>
    </source>
</evidence>
<proteinExistence type="predicted"/>
<sequence length="159" mass="17667">MTQPFRDRPNALPWPPMIYLAAVALGWLLQQVDPFDAMDQALAMLPRTVGLALFTAGVGLDFWAFLTLRRARTTVLPTAGAKALVTDGPYRFSRNPIYLGNTMALAAFAVALRWGWLLLLLPVTVAAVNWLGIAREEEHLAARFGADWTAYAAKVRRWL</sequence>
<dbReference type="Gene3D" id="1.20.120.1630">
    <property type="match status" value="1"/>
</dbReference>
<dbReference type="EMBL" id="JANCLU010000009">
    <property type="protein sequence ID" value="MCP8939026.1"/>
    <property type="molecule type" value="Genomic_DNA"/>
</dbReference>
<name>A0ABT1LD55_9HYPH</name>
<dbReference type="PANTHER" id="PTHR12714">
    <property type="entry name" value="PROTEIN-S ISOPRENYLCYSTEINE O-METHYLTRANSFERASE"/>
    <property type="match status" value="1"/>
</dbReference>
<evidence type="ECO:0000256" key="1">
    <source>
        <dbReference type="ARBA" id="ARBA00004127"/>
    </source>
</evidence>
<keyword evidence="2 5" id="KW-0812">Transmembrane</keyword>
<evidence type="ECO:0000313" key="7">
    <source>
        <dbReference type="Proteomes" id="UP001205890"/>
    </source>
</evidence>